<organism evidence="2 3">
    <name type="scientific">Tribonema minus</name>
    <dbReference type="NCBI Taxonomy" id="303371"/>
    <lineage>
        <taxon>Eukaryota</taxon>
        <taxon>Sar</taxon>
        <taxon>Stramenopiles</taxon>
        <taxon>Ochrophyta</taxon>
        <taxon>PX clade</taxon>
        <taxon>Xanthophyceae</taxon>
        <taxon>Tribonematales</taxon>
        <taxon>Tribonemataceae</taxon>
        <taxon>Tribonema</taxon>
    </lineage>
</organism>
<dbReference type="InterPro" id="IPR002816">
    <property type="entry name" value="TraB/PrgY/GumN_fam"/>
</dbReference>
<dbReference type="PANTHER" id="PTHR21530">
    <property type="entry name" value="PHEROMONE SHUTDOWN PROTEIN"/>
    <property type="match status" value="1"/>
</dbReference>
<dbReference type="OrthoDB" id="45039at2759"/>
<dbReference type="Proteomes" id="UP000664859">
    <property type="component" value="Unassembled WGS sequence"/>
</dbReference>
<protein>
    <submittedName>
        <fullName evidence="2">TraB family-domain-containing protein</fullName>
    </submittedName>
</protein>
<feature type="chain" id="PRO_5032464809" evidence="1">
    <location>
        <begin position="20"/>
        <end position="298"/>
    </location>
</feature>
<dbReference type="AlphaFoldDB" id="A0A836CI89"/>
<keyword evidence="3" id="KW-1185">Reference proteome</keyword>
<dbReference type="EMBL" id="JAFCMP010000088">
    <property type="protein sequence ID" value="KAG5187555.1"/>
    <property type="molecule type" value="Genomic_DNA"/>
</dbReference>
<accession>A0A836CI89</accession>
<evidence type="ECO:0000256" key="1">
    <source>
        <dbReference type="SAM" id="SignalP"/>
    </source>
</evidence>
<feature type="signal peptide" evidence="1">
    <location>
        <begin position="1"/>
        <end position="19"/>
    </location>
</feature>
<dbReference type="PANTHER" id="PTHR21530:SF0">
    <property type="entry name" value="TRAB FAMILY PROTEIN"/>
    <property type="match status" value="1"/>
</dbReference>
<reference evidence="2" key="1">
    <citation type="submission" date="2021-02" db="EMBL/GenBank/DDBJ databases">
        <title>First Annotated Genome of the Yellow-green Alga Tribonema minus.</title>
        <authorList>
            <person name="Mahan K.M."/>
        </authorList>
    </citation>
    <scope>NUCLEOTIDE SEQUENCE</scope>
    <source>
        <strain evidence="2">UTEX B ZZ1240</strain>
    </source>
</reference>
<keyword evidence="1" id="KW-0732">Signal</keyword>
<dbReference type="Pfam" id="PF01963">
    <property type="entry name" value="TraB_PrgY_gumN"/>
    <property type="match status" value="1"/>
</dbReference>
<evidence type="ECO:0000313" key="3">
    <source>
        <dbReference type="Proteomes" id="UP000664859"/>
    </source>
</evidence>
<proteinExistence type="predicted"/>
<name>A0A836CI89_9STRA</name>
<gene>
    <name evidence="2" type="ORF">JKP88DRAFT_307000</name>
</gene>
<sequence length="298" mass="31107">MKQPLLLLLLSCPATQAFSASVVKPQHSEQRQGYLPPKPVLDDGHVVDTAALDDLQSASDVARVIREVQPQSVVVELCRSRVGLMMEEEPGAANAPASPLGLSGGNLQEALQRSVQVGGQGMVLLRAALAHATASATETVRPGLDFRAANACATALDAEIVLGDRPIEITLKRAWAALSTAEKVRLAAGLAFAAVGGGKAVSGEGSELLAAARGGRVDDDVVDALMAKLSRQFPALVAPLVHERDAYLAWSLKRSRAVCGKSRVVGVVGRAHLPGVLKAIQGDNGGDTLIFKELIGKR</sequence>
<comment type="caution">
    <text evidence="2">The sequence shown here is derived from an EMBL/GenBank/DDBJ whole genome shotgun (WGS) entry which is preliminary data.</text>
</comment>
<evidence type="ECO:0000313" key="2">
    <source>
        <dbReference type="EMBL" id="KAG5187555.1"/>
    </source>
</evidence>
<dbReference type="InterPro" id="IPR046345">
    <property type="entry name" value="TraB_PrgY-like"/>
</dbReference>
<dbReference type="CDD" id="cd14726">
    <property type="entry name" value="TraB_PrgY-like"/>
    <property type="match status" value="1"/>
</dbReference>